<organism evidence="1 2">
    <name type="scientific">Aspergillus lentulus</name>
    <dbReference type="NCBI Taxonomy" id="293939"/>
    <lineage>
        <taxon>Eukaryota</taxon>
        <taxon>Fungi</taxon>
        <taxon>Dikarya</taxon>
        <taxon>Ascomycota</taxon>
        <taxon>Pezizomycotina</taxon>
        <taxon>Eurotiomycetes</taxon>
        <taxon>Eurotiomycetidae</taxon>
        <taxon>Eurotiales</taxon>
        <taxon>Aspergillaceae</taxon>
        <taxon>Aspergillus</taxon>
        <taxon>Aspergillus subgen. Fumigati</taxon>
    </lineage>
</organism>
<evidence type="ECO:0000313" key="1">
    <source>
        <dbReference type="EMBL" id="GAQ05488.1"/>
    </source>
</evidence>
<dbReference type="InterPro" id="IPR016024">
    <property type="entry name" value="ARM-type_fold"/>
</dbReference>
<dbReference type="SUPFAM" id="SSF48371">
    <property type="entry name" value="ARM repeat"/>
    <property type="match status" value="1"/>
</dbReference>
<name>A0AAN4PFP9_ASPLE</name>
<protein>
    <submittedName>
        <fullName evidence="1">Uncharacterized protein</fullName>
    </submittedName>
</protein>
<sequence>MYLQTQLEPRFLLQKAPPAIAHHFQDLLKSESADIHAINTRLLSQVHSESIPVIVYEIWFHLAIKHAPELLHVGLTDPVSCGVRRTSIHALRRRFRSRKWKDTWELLGAAAGIQKIIVNLAMTEVKRLASVITDIKFQGPREVISTCVEELLHLVAESDRIIGRLLLPALAPLTQLCSESYVLAYLERQDRQEDSFKRRLEEIGSLHLDLLRRIVVGTVQVSEDLRVKVFWSQWGALVRSQQEYVPVYLPPDMPADVHPGMAFCLDMVHALSANAGFKRSIRSYILELIHSTLKLAAKRETSLHNVLKFVKHILPTYFEHIEERGSWYMEPPLPREIVQWWSIARTGEIESRCSFWLQSIFSHHGAKCFSTRLELLEDLLLQTLRQQAESKFNVRKDPQEFFDNLDRYLYDIRSEERVTFIKILCRNLPSIDVDLDTWPPSERESQLFPYWEQGTLRALPTSDAKWLFGRMLAIHGCEEFLPDPDGATTNEHRMTWTDQCLLKIDWELDEDTSGQLPITRIVLAESKRRATREGDRQGRLTWATAALKIAIKSKSLDIFQETVEWSKRFFRDPVVFPGLLDILFSSSTAPILSHTYILRPRRPETLHELDAVVEKANEVLRSYLDIAHLIVREPHYQRNMTSGIPYLFSGIISQRIEEFEFVSAGTESERVDILLYSLLPIVLEFERLANSEDPDKFTWSGFRGAVYGIGSLDDEHKAVLPFLDRMAYERNQFWVEKRTDENPEIMDLPLGFPRGLPLEYLLPSLQLIHLANKCPDNMPYVSSRLADLMVPSTSVMLSVVPASIARNNCPIDSLDYGIRAVIEDDSEAVKEKELLQIWERFSAALRPYSDQLEIFREWLADLARAEGLRDAVNIIQPPVPPRKFWVTTYFEQPFDTDHVVEWDPRPVHAPEVTPSTGTEPKERKVERTILIYRMNAADRTIKDKIQPEESPSWVWYHTGRSVPTPEREAVALSALIYLDTLNQQTTRILRRPWPQNVSSPRYPAIFLADEFLTAVAKRDAIHDAAKTLVECVKFVPAALLRDVVISLLKMLTENSEKTQPNYSTILSVTMDLIKLLQKTDQPQVAVDVVLQILKYFPDASSYHRQMKLVKLGARLLPHHAAQMFNTFANFVCNAGKPQPRPSDCHDPSTKTQPYVKITTVKMLAQLLADATFIDISTCLGILQSLFDSNHHIDVRSEVVMAVLRLFSRASAFASVFAAMASMANAASGPSEREAISEADWLAAEKGETPLPEVAPVSDRPLFRCFLETAFDYLPEQHRREYLHKVLLPLLEESARQHTRWIRCFLSQVHLTPDEDNAITSLGKGWTFDPCALHSLFDKWRWCLPKSSLHQHRCWALAYLHYPHVEAINQKLSAKNKGWRGSTEGKHWLTLQSHLRSCRPFAAIGGSIATGVQSQAEDDITVPDLVEEYVCRAGIVSRHPLSFDKDLNRFVVSTETSLESLTTLKGEMRYVSDPGRYDLLQGVMERIVANIESLRTAKWMEDPYRSPAVLPSRLQMDMLLLPSPDRNPRAKNPAMEFGRRLMVLLEKFADDPLLLVEFDAVKQEVSDVEERDLASFALLLGSDVEEDKQPLYRRLNIDIARHALERTNLEDLRQNEQLMAMIHRWKASRSEWVRQVGWNFDGTF</sequence>
<dbReference type="EMBL" id="BCLY01000005">
    <property type="protein sequence ID" value="GAQ05488.1"/>
    <property type="molecule type" value="Genomic_DNA"/>
</dbReference>
<comment type="caution">
    <text evidence="1">The sequence shown here is derived from an EMBL/GenBank/DDBJ whole genome shotgun (WGS) entry which is preliminary data.</text>
</comment>
<dbReference type="Proteomes" id="UP000051487">
    <property type="component" value="Unassembled WGS sequence"/>
</dbReference>
<evidence type="ECO:0000313" key="2">
    <source>
        <dbReference type="Proteomes" id="UP000051487"/>
    </source>
</evidence>
<accession>A0AAN4PFP9</accession>
<reference evidence="1 2" key="1">
    <citation type="submission" date="2015-11" db="EMBL/GenBank/DDBJ databases">
        <title>Aspergillus lentulus strain IFM 54703T.</title>
        <authorList>
            <person name="Kusuya Y."/>
            <person name="Sakai K."/>
            <person name="Kamei K."/>
            <person name="Takahashi H."/>
            <person name="Yaguchi T."/>
        </authorList>
    </citation>
    <scope>NUCLEOTIDE SEQUENCE [LARGE SCALE GENOMIC DNA]</scope>
    <source>
        <strain evidence="1 2">IFM 54703</strain>
    </source>
</reference>
<proteinExistence type="predicted"/>
<gene>
    <name evidence="1" type="ORF">ALT_2809</name>
</gene>